<evidence type="ECO:0000313" key="3">
    <source>
        <dbReference type="EMBL" id="KUG15408.1"/>
    </source>
</evidence>
<feature type="domain" description="N-acetyltransferase" evidence="2">
    <location>
        <begin position="286"/>
        <end position="427"/>
    </location>
</feature>
<proteinExistence type="inferred from homology"/>
<reference evidence="3" key="1">
    <citation type="journal article" date="2015" name="Proc. Natl. Acad. Sci. U.S.A.">
        <title>Networks of energetic and metabolic interactions define dynamics in microbial communities.</title>
        <authorList>
            <person name="Embree M."/>
            <person name="Liu J.K."/>
            <person name="Al-Bassam M.M."/>
            <person name="Zengler K."/>
        </authorList>
    </citation>
    <scope>NUCLEOTIDE SEQUENCE</scope>
</reference>
<dbReference type="PRINTS" id="PR01438">
    <property type="entry name" value="UNVRSLSTRESS"/>
</dbReference>
<dbReference type="PANTHER" id="PTHR46268:SF6">
    <property type="entry name" value="UNIVERSAL STRESS PROTEIN UP12"/>
    <property type="match status" value="1"/>
</dbReference>
<dbReference type="Gene3D" id="3.40.50.620">
    <property type="entry name" value="HUPs"/>
    <property type="match status" value="2"/>
</dbReference>
<organism evidence="3">
    <name type="scientific">hydrocarbon metagenome</name>
    <dbReference type="NCBI Taxonomy" id="938273"/>
    <lineage>
        <taxon>unclassified sequences</taxon>
        <taxon>metagenomes</taxon>
        <taxon>ecological metagenomes</taxon>
    </lineage>
</organism>
<dbReference type="Pfam" id="PF13673">
    <property type="entry name" value="Acetyltransf_10"/>
    <property type="match status" value="1"/>
</dbReference>
<dbReference type="InterPro" id="IPR016181">
    <property type="entry name" value="Acyl_CoA_acyltransferase"/>
</dbReference>
<comment type="caution">
    <text evidence="3">The sequence shown here is derived from an EMBL/GenBank/DDBJ whole genome shotgun (WGS) entry which is preliminary data.</text>
</comment>
<protein>
    <recommendedName>
        <fullName evidence="2">N-acetyltransferase domain-containing protein</fullName>
    </recommendedName>
</protein>
<dbReference type="PROSITE" id="PS51186">
    <property type="entry name" value="GNAT"/>
    <property type="match status" value="1"/>
</dbReference>
<dbReference type="InterPro" id="IPR006016">
    <property type="entry name" value="UspA"/>
</dbReference>
<dbReference type="GO" id="GO:0016747">
    <property type="term" value="F:acyltransferase activity, transferring groups other than amino-acyl groups"/>
    <property type="evidence" value="ECO:0007669"/>
    <property type="project" value="InterPro"/>
</dbReference>
<evidence type="ECO:0000256" key="1">
    <source>
        <dbReference type="ARBA" id="ARBA00008791"/>
    </source>
</evidence>
<dbReference type="Pfam" id="PF00582">
    <property type="entry name" value="Usp"/>
    <property type="match status" value="2"/>
</dbReference>
<dbReference type="SUPFAM" id="SSF55729">
    <property type="entry name" value="Acyl-CoA N-acyltransferases (Nat)"/>
    <property type="match status" value="1"/>
</dbReference>
<name>A0A0W8F3E5_9ZZZZ</name>
<dbReference type="SUPFAM" id="SSF52402">
    <property type="entry name" value="Adenine nucleotide alpha hydrolases-like"/>
    <property type="match status" value="2"/>
</dbReference>
<dbReference type="AlphaFoldDB" id="A0A0W8F3E5"/>
<dbReference type="InterPro" id="IPR000182">
    <property type="entry name" value="GNAT_dom"/>
</dbReference>
<dbReference type="PANTHER" id="PTHR46268">
    <property type="entry name" value="STRESS RESPONSE PROTEIN NHAX"/>
    <property type="match status" value="1"/>
</dbReference>
<accession>A0A0W8F3E5</accession>
<sequence>MTHLILLPTDFSDYARRTADMVHGLPDVGEVILLHVTEGDHASSRPFLGGQVITSPLEYAERRLNEEKERLLSRGIPVRTRILEADGRDITGLILSFARKERVDLIMLGARGKGFMEGLLLGSVTSSLLRHATTHVLVTHHPASFLQQKESPAQGKKPGYLLSKVLYPVDFSRTSEQGLLILREKSGIGELVLLHVITRAEDRNELEKGIQGAYAQLQDLGRAVDDGRIRVRLLLRFGRPAEMICAMAVEEQATLIVLPRFGASDFIKSLPIGSTAFDVAKKAKTPVCLLYPDIRLEVITRELDEAEFPLARDVWLQYHQQTGDPATDRIFGVFVEGMLACVARCRRHPDGLEVDGVFTLDDFRGRGYARHVVTALVAACGNEDLYMHSTTELVTFYGQYGFVPISESELPSTIRARFDFAMGEMQGSNVQPMKRAADPR</sequence>
<dbReference type="Gene3D" id="3.40.630.30">
    <property type="match status" value="1"/>
</dbReference>
<dbReference type="CDD" id="cd04301">
    <property type="entry name" value="NAT_SF"/>
    <property type="match status" value="1"/>
</dbReference>
<dbReference type="InterPro" id="IPR006015">
    <property type="entry name" value="Universal_stress_UspA"/>
</dbReference>
<dbReference type="CDD" id="cd00293">
    <property type="entry name" value="USP-like"/>
    <property type="match status" value="2"/>
</dbReference>
<dbReference type="EMBL" id="LNQE01001558">
    <property type="protein sequence ID" value="KUG15408.1"/>
    <property type="molecule type" value="Genomic_DNA"/>
</dbReference>
<comment type="similarity">
    <text evidence="1">Belongs to the universal stress protein A family.</text>
</comment>
<evidence type="ECO:0000259" key="2">
    <source>
        <dbReference type="PROSITE" id="PS51186"/>
    </source>
</evidence>
<gene>
    <name evidence="3" type="ORF">ASZ90_014934</name>
</gene>
<dbReference type="InterPro" id="IPR014729">
    <property type="entry name" value="Rossmann-like_a/b/a_fold"/>
</dbReference>